<name>A0A8H6MLB7_9PEZI</name>
<feature type="signal peptide" evidence="2">
    <location>
        <begin position="1"/>
        <end position="24"/>
    </location>
</feature>
<feature type="compositionally biased region" description="Pro residues" evidence="1">
    <location>
        <begin position="563"/>
        <end position="572"/>
    </location>
</feature>
<gene>
    <name evidence="3" type="ORF">CMUS01_15750</name>
</gene>
<accession>A0A8H6MLB7</accession>
<dbReference type="Proteomes" id="UP000639643">
    <property type="component" value="Unassembled WGS sequence"/>
</dbReference>
<keyword evidence="4" id="KW-1185">Reference proteome</keyword>
<evidence type="ECO:0000313" key="3">
    <source>
        <dbReference type="EMBL" id="KAF6798117.1"/>
    </source>
</evidence>
<comment type="caution">
    <text evidence="3">The sequence shown here is derived from an EMBL/GenBank/DDBJ whole genome shotgun (WGS) entry which is preliminary data.</text>
</comment>
<sequence>MTRDFYHAPVVAAALLGVSVHGAAVPTRTDQIGVDPVTIYPIDHIVIHTLPPDPNAATITTITTNVGSPLKPTTTTEEIFFSVSANSGDLAGFFKSVFTEAAYGAPGAKARRALQNRQQVCNIPRPPRPLGKDAIRKIKGWDKQQNAAVADVKAVLKKFYEENPDWIGAEQADVVAETGQNLVHWKNGTRAGLVTLEGEAEVAGELGTLGMSVIGMMYRLFQEEIVKDVVVADIAVNGASAVSSLIKTASTTTRPRRKTTTVGGCTAATDAVLPFCGGKNCEKSKAKARLFIPNPSDKGTGEVCDGGPHDKCDCSPPMLQLIKFPEAEVNSIAELTYKTIPKDTPAFPPVPGHPKCDSEKEDLHRGLFKRLASDFCSTWDTWKLDHDIERKYTADQVAWYGYDGWEFNVKWKNADEQCKNTCEQIFINGFGDSSDCAPEKKKVSTKGSRTIGCGTASYEYKNPNRKPPVQCSDDESGVYKGSGEIIRTLATEAKGYEVTLSTTPHTGSECRNNDCDAAFKSIMDMCGTKGQNKDMLSKKGSFHAGCIEYGYEVGKKKEEEPQKPPATNPPPARTLCEKDSDCGKWTCDGGKKAYCSSQVSGDPLTKYCAC</sequence>
<organism evidence="3 4">
    <name type="scientific">Colletotrichum musicola</name>
    <dbReference type="NCBI Taxonomy" id="2175873"/>
    <lineage>
        <taxon>Eukaryota</taxon>
        <taxon>Fungi</taxon>
        <taxon>Dikarya</taxon>
        <taxon>Ascomycota</taxon>
        <taxon>Pezizomycotina</taxon>
        <taxon>Sordariomycetes</taxon>
        <taxon>Hypocreomycetidae</taxon>
        <taxon>Glomerellales</taxon>
        <taxon>Glomerellaceae</taxon>
        <taxon>Colletotrichum</taxon>
        <taxon>Colletotrichum orchidearum species complex</taxon>
    </lineage>
</organism>
<proteinExistence type="predicted"/>
<feature type="chain" id="PRO_5034078477" evidence="2">
    <location>
        <begin position="25"/>
        <end position="610"/>
    </location>
</feature>
<keyword evidence="2" id="KW-0732">Signal</keyword>
<reference evidence="3" key="1">
    <citation type="journal article" date="2020" name="Phytopathology">
        <title>Genome Sequence Resources of Colletotrichum truncatum, C. plurivorum, C. musicola, and C. sojae: Four Species Pathogenic to Soybean (Glycine max).</title>
        <authorList>
            <person name="Rogerio F."/>
            <person name="Boufleur T.R."/>
            <person name="Ciampi-Guillardi M."/>
            <person name="Sukno S.A."/>
            <person name="Thon M.R."/>
            <person name="Massola Junior N.S."/>
            <person name="Baroncelli R."/>
        </authorList>
    </citation>
    <scope>NUCLEOTIDE SEQUENCE</scope>
    <source>
        <strain evidence="3">LFN0074</strain>
    </source>
</reference>
<dbReference type="OrthoDB" id="10560699at2759"/>
<evidence type="ECO:0000256" key="1">
    <source>
        <dbReference type="SAM" id="MobiDB-lite"/>
    </source>
</evidence>
<feature type="region of interest" description="Disordered" evidence="1">
    <location>
        <begin position="557"/>
        <end position="576"/>
    </location>
</feature>
<evidence type="ECO:0000256" key="2">
    <source>
        <dbReference type="SAM" id="SignalP"/>
    </source>
</evidence>
<dbReference type="AlphaFoldDB" id="A0A8H6MLB7"/>
<protein>
    <submittedName>
        <fullName evidence="3">Uncharacterized protein</fullName>
    </submittedName>
</protein>
<dbReference type="EMBL" id="WIGM01001418">
    <property type="protein sequence ID" value="KAF6798117.1"/>
    <property type="molecule type" value="Genomic_DNA"/>
</dbReference>
<evidence type="ECO:0000313" key="4">
    <source>
        <dbReference type="Proteomes" id="UP000639643"/>
    </source>
</evidence>